<reference evidence="1 2" key="1">
    <citation type="submission" date="2019-12" db="EMBL/GenBank/DDBJ databases">
        <title>Shewanella insulae sp. nov., isolated from a tidal flat.</title>
        <authorList>
            <person name="Yoon J.-H."/>
        </authorList>
    </citation>
    <scope>NUCLEOTIDE SEQUENCE [LARGE SCALE GENOMIC DNA]</scope>
    <source>
        <strain evidence="1 2">JBTF-M18</strain>
    </source>
</reference>
<dbReference type="Proteomes" id="UP000474778">
    <property type="component" value="Unassembled WGS sequence"/>
</dbReference>
<keyword evidence="2" id="KW-1185">Reference proteome</keyword>
<evidence type="ECO:0000313" key="2">
    <source>
        <dbReference type="Proteomes" id="UP000474778"/>
    </source>
</evidence>
<proteinExistence type="predicted"/>
<evidence type="ECO:0000313" key="1">
    <source>
        <dbReference type="EMBL" id="MXR68118.1"/>
    </source>
</evidence>
<organism evidence="1 2">
    <name type="scientific">Shewanella insulae</name>
    <dbReference type="NCBI Taxonomy" id="2681496"/>
    <lineage>
        <taxon>Bacteria</taxon>
        <taxon>Pseudomonadati</taxon>
        <taxon>Pseudomonadota</taxon>
        <taxon>Gammaproteobacteria</taxon>
        <taxon>Alteromonadales</taxon>
        <taxon>Shewanellaceae</taxon>
        <taxon>Shewanella</taxon>
    </lineage>
</organism>
<dbReference type="AlphaFoldDB" id="A0A6L7HY96"/>
<name>A0A6L7HY96_9GAMM</name>
<gene>
    <name evidence="1" type="ORF">GNT65_05445</name>
</gene>
<accession>A0A6L7HY96</accession>
<sequence length="234" mass="25963">MSVKRDKGKSMARKILLLIVGLLVLVVLAGVYRFNFTNDDLYVVKEDGSVIPLDEDVDKVMLTLFSIKTHKAWSIQLPESQAEARLTSISLSGDRRFASGDYQDGPERGSVHLDYMKIVTLNHVADGEEERVSDTNSDEMLFVAPFFVSNQGSGVFAYLGLFSINHKLGDIEQLDSYFIGDRVEISALQTEEPFDVTSSVSLSYLTHGDEQAMAEAPANKVTKLLKVTREGFSE</sequence>
<protein>
    <submittedName>
        <fullName evidence="1">Uncharacterized protein</fullName>
    </submittedName>
</protein>
<comment type="caution">
    <text evidence="1">The sequence shown here is derived from an EMBL/GenBank/DDBJ whole genome shotgun (WGS) entry which is preliminary data.</text>
</comment>
<dbReference type="EMBL" id="WRPA01000003">
    <property type="protein sequence ID" value="MXR68118.1"/>
    <property type="molecule type" value="Genomic_DNA"/>
</dbReference>